<feature type="domain" description="FAD dependent oxidoreductase" evidence="2">
    <location>
        <begin position="48"/>
        <end position="399"/>
    </location>
</feature>
<dbReference type="Gene3D" id="3.50.50.60">
    <property type="entry name" value="FAD/NAD(P)-binding domain"/>
    <property type="match status" value="1"/>
</dbReference>
<dbReference type="InterPro" id="IPR036188">
    <property type="entry name" value="FAD/NAD-bd_sf"/>
</dbReference>
<dbReference type="OrthoDB" id="311718at2"/>
<dbReference type="SUPFAM" id="SSF51905">
    <property type="entry name" value="FAD/NAD(P)-binding domain"/>
    <property type="match status" value="1"/>
</dbReference>
<dbReference type="AlphaFoldDB" id="A0A501X0Z8"/>
<proteinExistence type="predicted"/>
<dbReference type="Proteomes" id="UP000319255">
    <property type="component" value="Unassembled WGS sequence"/>
</dbReference>
<dbReference type="InterPro" id="IPR006076">
    <property type="entry name" value="FAD-dep_OxRdtase"/>
</dbReference>
<comment type="caution">
    <text evidence="3">The sequence shown here is derived from an EMBL/GenBank/DDBJ whole genome shotgun (WGS) entry which is preliminary data.</text>
</comment>
<keyword evidence="4" id="KW-1185">Reference proteome</keyword>
<name>A0A501X0Z8_9RHOB</name>
<dbReference type="Pfam" id="PF01266">
    <property type="entry name" value="DAO"/>
    <property type="match status" value="1"/>
</dbReference>
<dbReference type="Gene3D" id="3.30.9.10">
    <property type="entry name" value="D-Amino Acid Oxidase, subunit A, domain 2"/>
    <property type="match status" value="1"/>
</dbReference>
<dbReference type="GO" id="GO:0016491">
    <property type="term" value="F:oxidoreductase activity"/>
    <property type="evidence" value="ECO:0007669"/>
    <property type="project" value="UniProtKB-KW"/>
</dbReference>
<gene>
    <name evidence="3" type="ORF">FJM51_02095</name>
</gene>
<evidence type="ECO:0000256" key="1">
    <source>
        <dbReference type="ARBA" id="ARBA00023002"/>
    </source>
</evidence>
<sequence>MSAATTLPAGGGAAFPPDLELRSGRSVWSAYRAPKVPAEPLSGDIATDVLVVGMGVSGAMIAEALTDEGWGVVMIDRRGPVAGSTAASTALVRYEIDTPLTRLARSIGLEAARRAWRRSRLAVANLAARIDELGIPCEMAARPSLYLAGSLLTGSGLRTEAEARRAAGIEARYLTAGELRERFGIERAGAILSPANLALDPRKLASGLMRAAIVRGARAYAPVAAVGYRQAVGGVTVETADGPVISAKHVVLATGSELDALVPSERHEIVATWAMATRPQKARLWPGAALIREASDPSLHLRATADGRVICGGEEEALTDPEAREARTLAKAAKLSRKLARLLPGIDPTPDYAWSGFLGVSATGLPMISRLRARPRIYALLGRGRDGITFSRIAAELIATELRGDRDADAGLFRLAED</sequence>
<keyword evidence="1" id="KW-0560">Oxidoreductase</keyword>
<protein>
    <submittedName>
        <fullName evidence="3">FAD-binding oxidoreductase</fullName>
    </submittedName>
</protein>
<dbReference type="EMBL" id="VFRP01000001">
    <property type="protein sequence ID" value="TPE53861.1"/>
    <property type="molecule type" value="Genomic_DNA"/>
</dbReference>
<reference evidence="3 4" key="1">
    <citation type="submission" date="2019-06" db="EMBL/GenBank/DDBJ databases">
        <title>A novel bacterium of genus Amaricoccus, isolated from marine sediment.</title>
        <authorList>
            <person name="Huang H."/>
            <person name="Mo K."/>
            <person name="Hu Y."/>
        </authorList>
    </citation>
    <scope>NUCLEOTIDE SEQUENCE [LARGE SCALE GENOMIC DNA]</scope>
    <source>
        <strain evidence="3 4">HB172011</strain>
    </source>
</reference>
<organism evidence="3 4">
    <name type="scientific">Amaricoccus solimangrovi</name>
    <dbReference type="NCBI Taxonomy" id="2589815"/>
    <lineage>
        <taxon>Bacteria</taxon>
        <taxon>Pseudomonadati</taxon>
        <taxon>Pseudomonadota</taxon>
        <taxon>Alphaproteobacteria</taxon>
        <taxon>Rhodobacterales</taxon>
        <taxon>Paracoccaceae</taxon>
        <taxon>Amaricoccus</taxon>
    </lineage>
</organism>
<evidence type="ECO:0000313" key="3">
    <source>
        <dbReference type="EMBL" id="TPE53861.1"/>
    </source>
</evidence>
<evidence type="ECO:0000259" key="2">
    <source>
        <dbReference type="Pfam" id="PF01266"/>
    </source>
</evidence>
<evidence type="ECO:0000313" key="4">
    <source>
        <dbReference type="Proteomes" id="UP000319255"/>
    </source>
</evidence>
<dbReference type="GO" id="GO:0005737">
    <property type="term" value="C:cytoplasm"/>
    <property type="evidence" value="ECO:0007669"/>
    <property type="project" value="TreeGrafter"/>
</dbReference>
<dbReference type="PANTHER" id="PTHR13847">
    <property type="entry name" value="SARCOSINE DEHYDROGENASE-RELATED"/>
    <property type="match status" value="1"/>
</dbReference>
<dbReference type="PANTHER" id="PTHR13847:SF201">
    <property type="entry name" value="PUTATIBE OXIDOREDUCTASE"/>
    <property type="match status" value="1"/>
</dbReference>
<accession>A0A501X0Z8</accession>